<dbReference type="GO" id="GO:0006508">
    <property type="term" value="P:proteolysis"/>
    <property type="evidence" value="ECO:0007669"/>
    <property type="project" value="UniProtKB-KW"/>
</dbReference>
<evidence type="ECO:0000256" key="1">
    <source>
        <dbReference type="ARBA" id="ARBA00007447"/>
    </source>
</evidence>
<dbReference type="InterPro" id="IPR001969">
    <property type="entry name" value="Aspartic_peptidase_AS"/>
</dbReference>
<dbReference type="PROSITE" id="PS00141">
    <property type="entry name" value="ASP_PROTEASE"/>
    <property type="match status" value="1"/>
</dbReference>
<comment type="caution">
    <text evidence="5">The sequence shown here is derived from an EMBL/GenBank/DDBJ whole genome shotgun (WGS) entry which is preliminary data.</text>
</comment>
<dbReference type="Proteomes" id="UP000812440">
    <property type="component" value="Unassembled WGS sequence"/>
</dbReference>
<feature type="disulfide bond" evidence="2">
    <location>
        <begin position="51"/>
        <end position="84"/>
    </location>
</feature>
<dbReference type="EMBL" id="JAACNH010000012">
    <property type="protein sequence ID" value="KAG8432066.1"/>
    <property type="molecule type" value="Genomic_DNA"/>
</dbReference>
<accession>A0A8T2IPJ5</accession>
<dbReference type="PANTHER" id="PTHR47966:SF82">
    <property type="entry name" value="PEPSIN A"/>
    <property type="match status" value="1"/>
</dbReference>
<comment type="similarity">
    <text evidence="1 3">Belongs to the peptidase A1 family.</text>
</comment>
<evidence type="ECO:0000313" key="5">
    <source>
        <dbReference type="EMBL" id="KAG8432066.1"/>
    </source>
</evidence>
<organism evidence="5 6">
    <name type="scientific">Hymenochirus boettgeri</name>
    <name type="common">Congo dwarf clawed frog</name>
    <dbReference type="NCBI Taxonomy" id="247094"/>
    <lineage>
        <taxon>Eukaryota</taxon>
        <taxon>Metazoa</taxon>
        <taxon>Chordata</taxon>
        <taxon>Craniata</taxon>
        <taxon>Vertebrata</taxon>
        <taxon>Euteleostomi</taxon>
        <taxon>Amphibia</taxon>
        <taxon>Batrachia</taxon>
        <taxon>Anura</taxon>
        <taxon>Pipoidea</taxon>
        <taxon>Pipidae</taxon>
        <taxon>Pipinae</taxon>
        <taxon>Hymenochirus</taxon>
    </lineage>
</organism>
<keyword evidence="3" id="KW-0064">Aspartyl protease</keyword>
<name>A0A8T2IPJ5_9PIPI</name>
<keyword evidence="3" id="KW-0645">Protease</keyword>
<dbReference type="Gene3D" id="2.40.70.10">
    <property type="entry name" value="Acid Proteases"/>
    <property type="match status" value="1"/>
</dbReference>
<dbReference type="AlphaFoldDB" id="A0A8T2IPJ5"/>
<keyword evidence="2" id="KW-1015">Disulfide bond</keyword>
<reference evidence="5" key="1">
    <citation type="thesis" date="2020" institute="ProQuest LLC" country="789 East Eisenhower Parkway, Ann Arbor, MI, USA">
        <title>Comparative Genomics and Chromosome Evolution.</title>
        <authorList>
            <person name="Mudd A.B."/>
        </authorList>
    </citation>
    <scope>NUCLEOTIDE SEQUENCE</scope>
    <source>
        <strain evidence="5">Female2</strain>
        <tissue evidence="5">Blood</tissue>
    </source>
</reference>
<keyword evidence="3" id="KW-0378">Hydrolase</keyword>
<proteinExistence type="inferred from homology"/>
<dbReference type="PROSITE" id="PS51767">
    <property type="entry name" value="PEPTIDASE_A1"/>
    <property type="match status" value="1"/>
</dbReference>
<dbReference type="Pfam" id="PF00026">
    <property type="entry name" value="Asp"/>
    <property type="match status" value="1"/>
</dbReference>
<dbReference type="PRINTS" id="PR00792">
    <property type="entry name" value="PEPSIN"/>
</dbReference>
<evidence type="ECO:0000259" key="4">
    <source>
        <dbReference type="PROSITE" id="PS51767"/>
    </source>
</evidence>
<sequence length="124" mass="13157">MNGQTIACSDTCQAIVDTGTSVIAGHPDSIGAIQEAIGAQSDKYGLFTVNCNLVSSLPEIIITINGIQYPLPSTAYINQFPGSCSSGFQSTSGLWILGDIFLREYFTVFDRGNNRVGFAPSLKA</sequence>
<dbReference type="OrthoDB" id="771136at2759"/>
<feature type="domain" description="Peptidase A1" evidence="4">
    <location>
        <begin position="1"/>
        <end position="119"/>
    </location>
</feature>
<dbReference type="GO" id="GO:0004190">
    <property type="term" value="F:aspartic-type endopeptidase activity"/>
    <property type="evidence" value="ECO:0007669"/>
    <property type="project" value="UniProtKB-KW"/>
</dbReference>
<gene>
    <name evidence="5" type="ORF">GDO86_019270</name>
</gene>
<dbReference type="InterPro" id="IPR021109">
    <property type="entry name" value="Peptidase_aspartic_dom_sf"/>
</dbReference>
<dbReference type="InterPro" id="IPR033121">
    <property type="entry name" value="PEPTIDASE_A1"/>
</dbReference>
<protein>
    <recommendedName>
        <fullName evidence="4">Peptidase A1 domain-containing protein</fullName>
    </recommendedName>
</protein>
<dbReference type="PANTHER" id="PTHR47966">
    <property type="entry name" value="BETA-SITE APP-CLEAVING ENZYME, ISOFORM A-RELATED"/>
    <property type="match status" value="1"/>
</dbReference>
<evidence type="ECO:0000256" key="2">
    <source>
        <dbReference type="PIRSR" id="PIRSR601461-2"/>
    </source>
</evidence>
<evidence type="ECO:0000256" key="3">
    <source>
        <dbReference type="RuleBase" id="RU000454"/>
    </source>
</evidence>
<evidence type="ECO:0000313" key="6">
    <source>
        <dbReference type="Proteomes" id="UP000812440"/>
    </source>
</evidence>
<dbReference type="InterPro" id="IPR001461">
    <property type="entry name" value="Aspartic_peptidase_A1"/>
</dbReference>
<keyword evidence="6" id="KW-1185">Reference proteome</keyword>
<dbReference type="SUPFAM" id="SSF50630">
    <property type="entry name" value="Acid proteases"/>
    <property type="match status" value="1"/>
</dbReference>